<name>A0A284RWK2_ARMOS</name>
<evidence type="ECO:0000313" key="2">
    <source>
        <dbReference type="Proteomes" id="UP000219338"/>
    </source>
</evidence>
<dbReference type="Proteomes" id="UP000219338">
    <property type="component" value="Unassembled WGS sequence"/>
</dbReference>
<sequence length="401" mass="45506">MSSARDDPPILRMMPEISTYIFSWVENANERISFPDTPWIISQVCRRWRDIALSYPELWSHVWVHKPRTFNFSGRVHQLETSLIRMHIYGMCSWIIAIIDTPLNSSFPHRTSLVILQHFYKTDTTFELNESVLDAFDSATRLHDICLVGFQSPSSINFHWSQLTRIDLVCGSPQDGINILRKTPNLEWLSVNDSPYNFSLRDAPIIHTSLRDLSTPPVALRHFTLPALKALFTETSARSTPSPTPIIHEFIVRSQCTLRDLHLKGINMDQSLINLLKDTPTLEYLSLDFGSSTPGAFDVLSDAFTYPEADKPSSDVLLPHLARLYLSVGSDLPMNDKFIMMVQSRWYVGQTRGARLQKLFCTTFADDTSSDGIKLLRQMIEEGLKLYVCMSGGVSVSSTPT</sequence>
<dbReference type="SUPFAM" id="SSF52047">
    <property type="entry name" value="RNI-like"/>
    <property type="match status" value="1"/>
</dbReference>
<dbReference type="EMBL" id="FUEG01000019">
    <property type="protein sequence ID" value="SJL13125.1"/>
    <property type="molecule type" value="Genomic_DNA"/>
</dbReference>
<dbReference type="InterPro" id="IPR036047">
    <property type="entry name" value="F-box-like_dom_sf"/>
</dbReference>
<proteinExistence type="predicted"/>
<dbReference type="SUPFAM" id="SSF81383">
    <property type="entry name" value="F-box domain"/>
    <property type="match status" value="1"/>
</dbReference>
<keyword evidence="2" id="KW-1185">Reference proteome</keyword>
<dbReference type="STRING" id="47428.A0A284RWK2"/>
<dbReference type="InterPro" id="IPR032675">
    <property type="entry name" value="LRR_dom_sf"/>
</dbReference>
<accession>A0A284RWK2</accession>
<reference evidence="2" key="1">
    <citation type="journal article" date="2017" name="Nat. Ecol. Evol.">
        <title>Genome expansion and lineage-specific genetic innovations in the forest pathogenic fungi Armillaria.</title>
        <authorList>
            <person name="Sipos G."/>
            <person name="Prasanna A.N."/>
            <person name="Walter M.C."/>
            <person name="O'Connor E."/>
            <person name="Balint B."/>
            <person name="Krizsan K."/>
            <person name="Kiss B."/>
            <person name="Hess J."/>
            <person name="Varga T."/>
            <person name="Slot J."/>
            <person name="Riley R."/>
            <person name="Boka B."/>
            <person name="Rigling D."/>
            <person name="Barry K."/>
            <person name="Lee J."/>
            <person name="Mihaltcheva S."/>
            <person name="LaButti K."/>
            <person name="Lipzen A."/>
            <person name="Waldron R."/>
            <person name="Moloney N.M."/>
            <person name="Sperisen C."/>
            <person name="Kredics L."/>
            <person name="Vagvoelgyi C."/>
            <person name="Patrignani A."/>
            <person name="Fitzpatrick D."/>
            <person name="Nagy I."/>
            <person name="Doyle S."/>
            <person name="Anderson J.B."/>
            <person name="Grigoriev I.V."/>
            <person name="Gueldener U."/>
            <person name="Muensterkoetter M."/>
            <person name="Nagy L.G."/>
        </authorList>
    </citation>
    <scope>NUCLEOTIDE SEQUENCE [LARGE SCALE GENOMIC DNA]</scope>
    <source>
        <strain evidence="2">C18/9</strain>
    </source>
</reference>
<evidence type="ECO:0000313" key="1">
    <source>
        <dbReference type="EMBL" id="SJL13125.1"/>
    </source>
</evidence>
<dbReference type="AlphaFoldDB" id="A0A284RWK2"/>
<gene>
    <name evidence="1" type="ORF">ARMOST_16562</name>
</gene>
<dbReference type="OrthoDB" id="2837156at2759"/>
<dbReference type="Gene3D" id="3.80.10.10">
    <property type="entry name" value="Ribonuclease Inhibitor"/>
    <property type="match status" value="1"/>
</dbReference>
<organism evidence="1 2">
    <name type="scientific">Armillaria ostoyae</name>
    <name type="common">Armillaria root rot fungus</name>
    <dbReference type="NCBI Taxonomy" id="47428"/>
    <lineage>
        <taxon>Eukaryota</taxon>
        <taxon>Fungi</taxon>
        <taxon>Dikarya</taxon>
        <taxon>Basidiomycota</taxon>
        <taxon>Agaricomycotina</taxon>
        <taxon>Agaricomycetes</taxon>
        <taxon>Agaricomycetidae</taxon>
        <taxon>Agaricales</taxon>
        <taxon>Marasmiineae</taxon>
        <taxon>Physalacriaceae</taxon>
        <taxon>Armillaria</taxon>
    </lineage>
</organism>
<dbReference type="OMA" id="NISEPHM"/>
<protein>
    <submittedName>
        <fullName evidence="1">Uncharacterized protein</fullName>
    </submittedName>
</protein>